<protein>
    <recommendedName>
        <fullName evidence="1">DUF4183 domain-containing protein</fullName>
    </recommendedName>
</protein>
<organism evidence="2 3">
    <name type="scientific">Fictibacillus phosphorivorans</name>
    <dbReference type="NCBI Taxonomy" id="1221500"/>
    <lineage>
        <taxon>Bacteria</taxon>
        <taxon>Bacillati</taxon>
        <taxon>Bacillota</taxon>
        <taxon>Bacilli</taxon>
        <taxon>Bacillales</taxon>
        <taxon>Fictibacillaceae</taxon>
        <taxon>Fictibacillus</taxon>
    </lineage>
</organism>
<dbReference type="EMBL" id="CP015378">
    <property type="protein sequence ID" value="ANC79473.1"/>
    <property type="molecule type" value="Genomic_DNA"/>
</dbReference>
<dbReference type="AlphaFoldDB" id="A0A160ISC5"/>
<dbReference type="Proteomes" id="UP000076623">
    <property type="component" value="Chromosome"/>
</dbReference>
<evidence type="ECO:0000259" key="1">
    <source>
        <dbReference type="Pfam" id="PF13799"/>
    </source>
</evidence>
<keyword evidence="3" id="KW-1185">Reference proteome</keyword>
<evidence type="ECO:0000313" key="3">
    <source>
        <dbReference type="Proteomes" id="UP000076623"/>
    </source>
</evidence>
<name>A0A160ISC5_9BACL</name>
<reference evidence="2 3" key="1">
    <citation type="submission" date="2016-04" db="EMBL/GenBank/DDBJ databases">
        <title>Complete genome sequence of Fictibacillus phosphorivorans G25-29, a strain toxic to nematodes.</title>
        <authorList>
            <person name="Zheng Z."/>
        </authorList>
    </citation>
    <scope>NUCLEOTIDE SEQUENCE [LARGE SCALE GENOMIC DNA]</scope>
    <source>
        <strain evidence="2 3">G25-29</strain>
    </source>
</reference>
<dbReference type="KEGG" id="fpn:ABE65_019605"/>
<feature type="domain" description="DUF4183" evidence="1">
    <location>
        <begin position="19"/>
        <end position="93"/>
    </location>
</feature>
<evidence type="ECO:0000313" key="2">
    <source>
        <dbReference type="EMBL" id="ANC79473.1"/>
    </source>
</evidence>
<sequence length="100" mass="11225">MPPVPPSPRLLRVETFQYTTVSDGIKRIYTNEDRYLEYGSTNILNPTTVSYVNLFVNGMLQPSSLYEVEEGRLTLLPSAGPVPDRGVPLVLQFIKILNRG</sequence>
<proteinExistence type="predicted"/>
<accession>A0A160ISC5</accession>
<gene>
    <name evidence="2" type="ORF">ABE65_019605</name>
</gene>
<dbReference type="InterPro" id="IPR025237">
    <property type="entry name" value="DUF4183"/>
</dbReference>
<dbReference type="STRING" id="1221500.ABE65_019605"/>
<dbReference type="Pfam" id="PF13799">
    <property type="entry name" value="DUF4183"/>
    <property type="match status" value="1"/>
</dbReference>